<dbReference type="STRING" id="2512241.A0A553HZF1"/>
<sequence>MEARSTPRICASMLPSYVGRVVIIVGKVLELRDESALLDANGQINVILNLSSHLMVGNAAQIIGKINSDLSVKAYQAKDFGNNVNFELAQRVVEITHQYKELFIFEDADGKN</sequence>
<evidence type="ECO:0000256" key="1">
    <source>
        <dbReference type="ARBA" id="ARBA00004123"/>
    </source>
</evidence>
<dbReference type="GO" id="GO:0006298">
    <property type="term" value="P:mismatch repair"/>
    <property type="evidence" value="ECO:0007669"/>
    <property type="project" value="TreeGrafter"/>
</dbReference>
<dbReference type="Pfam" id="PF08661">
    <property type="entry name" value="Rep_fac-A_3"/>
    <property type="match status" value="1"/>
</dbReference>
<evidence type="ECO:0000256" key="3">
    <source>
        <dbReference type="ARBA" id="ARBA00023242"/>
    </source>
</evidence>
<protein>
    <recommendedName>
        <fullName evidence="6">Replication factor A protein 3</fullName>
    </recommendedName>
</protein>
<dbReference type="SUPFAM" id="SSF50249">
    <property type="entry name" value="Nucleic acid-binding proteins"/>
    <property type="match status" value="1"/>
</dbReference>
<accession>A0A553HZF1</accession>
<dbReference type="InterPro" id="IPR012340">
    <property type="entry name" value="NA-bd_OB-fold"/>
</dbReference>
<dbReference type="GO" id="GO:0006289">
    <property type="term" value="P:nucleotide-excision repair"/>
    <property type="evidence" value="ECO:0007669"/>
    <property type="project" value="TreeGrafter"/>
</dbReference>
<dbReference type="PANTHER" id="PTHR15114:SF1">
    <property type="entry name" value="REPLICATION PROTEIN A 14 KDA SUBUNIT"/>
    <property type="match status" value="1"/>
</dbReference>
<evidence type="ECO:0000313" key="5">
    <source>
        <dbReference type="Proteomes" id="UP000319160"/>
    </source>
</evidence>
<dbReference type="GO" id="GO:0003684">
    <property type="term" value="F:damaged DNA binding"/>
    <property type="evidence" value="ECO:0007669"/>
    <property type="project" value="TreeGrafter"/>
</dbReference>
<comment type="caution">
    <text evidence="4">The sequence shown here is derived from an EMBL/GenBank/DDBJ whole genome shotgun (WGS) entry which is preliminary data.</text>
</comment>
<evidence type="ECO:0000313" key="4">
    <source>
        <dbReference type="EMBL" id="TRX93323.1"/>
    </source>
</evidence>
<dbReference type="EMBL" id="VFLP01000030">
    <property type="protein sequence ID" value="TRX93323.1"/>
    <property type="molecule type" value="Genomic_DNA"/>
</dbReference>
<proteinExistence type="inferred from homology"/>
<dbReference type="Gene3D" id="2.40.50.140">
    <property type="entry name" value="Nucleic acid-binding proteins"/>
    <property type="match status" value="1"/>
</dbReference>
<dbReference type="OrthoDB" id="188186at2759"/>
<dbReference type="AlphaFoldDB" id="A0A553HZF1"/>
<dbReference type="CDD" id="cd04479">
    <property type="entry name" value="RPA3"/>
    <property type="match status" value="1"/>
</dbReference>
<dbReference type="GO" id="GO:0005662">
    <property type="term" value="C:DNA replication factor A complex"/>
    <property type="evidence" value="ECO:0007669"/>
    <property type="project" value="TreeGrafter"/>
</dbReference>
<dbReference type="GO" id="GO:0006284">
    <property type="term" value="P:base-excision repair"/>
    <property type="evidence" value="ECO:0007669"/>
    <property type="project" value="TreeGrafter"/>
</dbReference>
<dbReference type="InterPro" id="IPR013970">
    <property type="entry name" value="Rfa2"/>
</dbReference>
<dbReference type="GO" id="GO:0000724">
    <property type="term" value="P:double-strand break repair via homologous recombination"/>
    <property type="evidence" value="ECO:0007669"/>
    <property type="project" value="TreeGrafter"/>
</dbReference>
<evidence type="ECO:0008006" key="6">
    <source>
        <dbReference type="Google" id="ProtNLM"/>
    </source>
</evidence>
<keyword evidence="3" id="KW-0539">Nucleus</keyword>
<dbReference type="Proteomes" id="UP000319160">
    <property type="component" value="Unassembled WGS sequence"/>
</dbReference>
<comment type="subcellular location">
    <subcellularLocation>
        <location evidence="1">Nucleus</location>
    </subcellularLocation>
</comment>
<dbReference type="GO" id="GO:0006260">
    <property type="term" value="P:DNA replication"/>
    <property type="evidence" value="ECO:0007669"/>
    <property type="project" value="InterPro"/>
</dbReference>
<dbReference type="GO" id="GO:0035861">
    <property type="term" value="C:site of double-strand break"/>
    <property type="evidence" value="ECO:0007669"/>
    <property type="project" value="TreeGrafter"/>
</dbReference>
<dbReference type="PANTHER" id="PTHR15114">
    <property type="entry name" value="REPLICATION PROTEIN A3"/>
    <property type="match status" value="1"/>
</dbReference>
<comment type="similarity">
    <text evidence="2">Belongs to the replication factor A protein 3 family.</text>
</comment>
<reference evidence="5" key="1">
    <citation type="submission" date="2019-06" db="EMBL/GenBank/DDBJ databases">
        <title>Draft genome sequence of the griseofulvin-producing fungus Xylaria cubensis strain G536.</title>
        <authorList>
            <person name="Mead M.E."/>
            <person name="Raja H.A."/>
            <person name="Steenwyk J.L."/>
            <person name="Knowles S.L."/>
            <person name="Oberlies N.H."/>
            <person name="Rokas A."/>
        </authorList>
    </citation>
    <scope>NUCLEOTIDE SEQUENCE [LARGE SCALE GENOMIC DNA]</scope>
    <source>
        <strain evidence="5">G536</strain>
    </source>
</reference>
<gene>
    <name evidence="4" type="ORF">FHL15_005902</name>
</gene>
<evidence type="ECO:0000256" key="2">
    <source>
        <dbReference type="ARBA" id="ARBA00009761"/>
    </source>
</evidence>
<organism evidence="4 5">
    <name type="scientific">Xylaria flabelliformis</name>
    <dbReference type="NCBI Taxonomy" id="2512241"/>
    <lineage>
        <taxon>Eukaryota</taxon>
        <taxon>Fungi</taxon>
        <taxon>Dikarya</taxon>
        <taxon>Ascomycota</taxon>
        <taxon>Pezizomycotina</taxon>
        <taxon>Sordariomycetes</taxon>
        <taxon>Xylariomycetidae</taxon>
        <taxon>Xylariales</taxon>
        <taxon>Xylariaceae</taxon>
        <taxon>Xylaria</taxon>
    </lineage>
</organism>
<keyword evidence="5" id="KW-1185">Reference proteome</keyword>
<dbReference type="GO" id="GO:0003697">
    <property type="term" value="F:single-stranded DNA binding"/>
    <property type="evidence" value="ECO:0007669"/>
    <property type="project" value="TreeGrafter"/>
</dbReference>
<name>A0A553HZF1_9PEZI</name>